<feature type="region of interest" description="Disordered" evidence="2">
    <location>
        <begin position="29"/>
        <end position="48"/>
    </location>
</feature>
<dbReference type="Gene3D" id="1.20.1270.60">
    <property type="entry name" value="Arfaptin homology (AH) domain/BAR domain"/>
    <property type="match status" value="1"/>
</dbReference>
<evidence type="ECO:0000256" key="2">
    <source>
        <dbReference type="SAM" id="MobiDB-lite"/>
    </source>
</evidence>
<evidence type="ECO:0000256" key="1">
    <source>
        <dbReference type="ARBA" id="ARBA00022468"/>
    </source>
</evidence>
<evidence type="ECO:0000259" key="3">
    <source>
        <dbReference type="PROSITE" id="PS50018"/>
    </source>
</evidence>
<dbReference type="CDD" id="cd04519">
    <property type="entry name" value="RasGAP"/>
    <property type="match status" value="1"/>
</dbReference>
<dbReference type="AlphaFoldDB" id="F0ZX68"/>
<dbReference type="EMBL" id="GL871252">
    <property type="protein sequence ID" value="EGC31468.1"/>
    <property type="molecule type" value="Genomic_DNA"/>
</dbReference>
<dbReference type="GO" id="GO:0005096">
    <property type="term" value="F:GTPase activator activity"/>
    <property type="evidence" value="ECO:0000318"/>
    <property type="project" value="GO_Central"/>
</dbReference>
<protein>
    <recommendedName>
        <fullName evidence="3">Ras-GAP domain-containing protein</fullName>
    </recommendedName>
</protein>
<keyword evidence="5" id="KW-1185">Reference proteome</keyword>
<proteinExistence type="predicted"/>
<dbReference type="SUPFAM" id="SSF48350">
    <property type="entry name" value="GTPase activation domain, GAP"/>
    <property type="match status" value="1"/>
</dbReference>
<dbReference type="KEGG" id="dpp:DICPUDRAFT_156697"/>
<dbReference type="PANTHER" id="PTHR10194:SF75">
    <property type="entry name" value="RASGTPASE-ACTIVATING PROTEIN"/>
    <property type="match status" value="1"/>
</dbReference>
<dbReference type="InterPro" id="IPR039360">
    <property type="entry name" value="Ras_GTPase"/>
</dbReference>
<dbReference type="VEuPathDB" id="AmoebaDB:DICPUDRAFT_156697"/>
<dbReference type="eggNOG" id="ENOG502R6XP">
    <property type="taxonomic scope" value="Eukaryota"/>
</dbReference>
<dbReference type="GeneID" id="10505755"/>
<accession>F0ZX68</accession>
<dbReference type="GO" id="GO:1902531">
    <property type="term" value="P:regulation of intracellular signal transduction"/>
    <property type="evidence" value="ECO:0000318"/>
    <property type="project" value="GO_Central"/>
</dbReference>
<feature type="region of interest" description="Disordered" evidence="2">
    <location>
        <begin position="113"/>
        <end position="135"/>
    </location>
</feature>
<gene>
    <name evidence="4" type="ORF">DICPUDRAFT_156697</name>
</gene>
<dbReference type="InterPro" id="IPR001936">
    <property type="entry name" value="RasGAP_dom"/>
</dbReference>
<feature type="compositionally biased region" description="Low complexity" evidence="2">
    <location>
        <begin position="669"/>
        <end position="682"/>
    </location>
</feature>
<dbReference type="SUPFAM" id="SSF103657">
    <property type="entry name" value="BAR/IMD domain-like"/>
    <property type="match status" value="1"/>
</dbReference>
<dbReference type="Proteomes" id="UP000001064">
    <property type="component" value="Unassembled WGS sequence"/>
</dbReference>
<reference evidence="5" key="1">
    <citation type="journal article" date="2011" name="Genome Biol.">
        <title>Comparative genomics of the social amoebae Dictyostelium discoideum and Dictyostelium purpureum.</title>
        <authorList>
            <consortium name="US DOE Joint Genome Institute (JGI-PGF)"/>
            <person name="Sucgang R."/>
            <person name="Kuo A."/>
            <person name="Tian X."/>
            <person name="Salerno W."/>
            <person name="Parikh A."/>
            <person name="Feasley C.L."/>
            <person name="Dalin E."/>
            <person name="Tu H."/>
            <person name="Huang E."/>
            <person name="Barry K."/>
            <person name="Lindquist E."/>
            <person name="Shapiro H."/>
            <person name="Bruce D."/>
            <person name="Schmutz J."/>
            <person name="Salamov A."/>
            <person name="Fey P."/>
            <person name="Gaudet P."/>
            <person name="Anjard C."/>
            <person name="Babu M.M."/>
            <person name="Basu S."/>
            <person name="Bushmanova Y."/>
            <person name="van der Wel H."/>
            <person name="Katoh-Kurasawa M."/>
            <person name="Dinh C."/>
            <person name="Coutinho P.M."/>
            <person name="Saito T."/>
            <person name="Elias M."/>
            <person name="Schaap P."/>
            <person name="Kay R.R."/>
            <person name="Henrissat B."/>
            <person name="Eichinger L."/>
            <person name="Rivero F."/>
            <person name="Putnam N.H."/>
            <person name="West C.M."/>
            <person name="Loomis W.F."/>
            <person name="Chisholm R.L."/>
            <person name="Shaulsky G."/>
            <person name="Strassmann J.E."/>
            <person name="Queller D.C."/>
            <person name="Kuspa A."/>
            <person name="Grigoriev I.V."/>
        </authorList>
    </citation>
    <scope>NUCLEOTIDE SEQUENCE [LARGE SCALE GENOMIC DNA]</scope>
    <source>
        <strain evidence="5">QSDP1</strain>
    </source>
</reference>
<feature type="domain" description="Ras-GAP" evidence="3">
    <location>
        <begin position="365"/>
        <end position="548"/>
    </location>
</feature>
<dbReference type="InParanoid" id="F0ZX68"/>
<dbReference type="PROSITE" id="PS50018">
    <property type="entry name" value="RAS_GTPASE_ACTIV_2"/>
    <property type="match status" value="1"/>
</dbReference>
<dbReference type="PANTHER" id="PTHR10194">
    <property type="entry name" value="RAS GTPASE-ACTIVATING PROTEINS"/>
    <property type="match status" value="1"/>
</dbReference>
<dbReference type="STRING" id="5786.F0ZX68"/>
<feature type="compositionally biased region" description="Polar residues" evidence="2">
    <location>
        <begin position="683"/>
        <end position="697"/>
    </location>
</feature>
<dbReference type="FunCoup" id="F0ZX68">
    <property type="interactions" value="398"/>
</dbReference>
<dbReference type="RefSeq" id="XP_003292007.1">
    <property type="nucleotide sequence ID" value="XM_003291959.1"/>
</dbReference>
<dbReference type="Gene3D" id="1.10.506.10">
    <property type="entry name" value="GTPase Activation - p120gap, domain 1"/>
    <property type="match status" value="1"/>
</dbReference>
<organism evidence="4 5">
    <name type="scientific">Dictyostelium purpureum</name>
    <name type="common">Slime mold</name>
    <dbReference type="NCBI Taxonomy" id="5786"/>
    <lineage>
        <taxon>Eukaryota</taxon>
        <taxon>Amoebozoa</taxon>
        <taxon>Evosea</taxon>
        <taxon>Eumycetozoa</taxon>
        <taxon>Dictyostelia</taxon>
        <taxon>Dictyosteliales</taxon>
        <taxon>Dictyosteliaceae</taxon>
        <taxon>Dictyostelium</taxon>
    </lineage>
</organism>
<dbReference type="InterPro" id="IPR008936">
    <property type="entry name" value="Rho_GTPase_activation_prot"/>
</dbReference>
<dbReference type="InterPro" id="IPR027267">
    <property type="entry name" value="AH/BAR_dom_sf"/>
</dbReference>
<dbReference type="OrthoDB" id="16609at2759"/>
<keyword evidence="1" id="KW-0343">GTPase activation</keyword>
<dbReference type="OMA" id="PPPIHFI"/>
<name>F0ZX68_DICPU</name>
<sequence>MSKFTALLRKSSSMNLSLGGDRSSVMIDSNGGINGSSPDSSLHTPYGDATNEKVIEPLEIKTYEKNLADIKALLNDIIKTAKVLNERGDAYAKTQVKWSQSFSKDYEKSTTHSSSAQQVYAQQQQLQSSAESQSTSDSNLGFIKALEQFTSSITKTSGYESEFSTSISEGIIKPIQILIGYIDEKKQYRKKFDKTYTEFENIIAKIKNQQTQKKIDILKLYNYEKEKSKLKTNYENVKNEYIQFLIDTQNKMHTEFIDILVLHFESLQLSNGNAYTEYASIKTYIDSLRTWCLSEQDFFQKEVIERDQRRIAELQKEENLKYQNIIDLLVSPPFFLWKQLAEFRKIELFPPPPPPNTNVVITPPPPIHFISNLVRIFEARGQLSEMLTFMVQADLPNISISGSMLANDIVSCEFIEELSNLQSTTPYLKYLFDQSITNIINYHDNYRISTQQGIQNLISEFEYIMNIFKDSCEYLPPFLKKASIEIQNGLAKLSPSNKSPPIGCFLFSRFFAPAIAKPYTHSLFHVIPSDQATEVLTFFSSIFFNFGCNQNFMTSQTCAQQLNEAMERWKPTLLQFFDVVRQSDLTEWDPSVSLSEVYINDIPVVQQFIKRHYLLISSGYSIQKGREELNQFTQALGQLEADDPPPTEKTTSSKQHHKVDSKDSTPRDQLSPQQLSPQQNSQINENEYSDNSIDLNK</sequence>
<evidence type="ECO:0000313" key="5">
    <source>
        <dbReference type="Proteomes" id="UP000001064"/>
    </source>
</evidence>
<evidence type="ECO:0000313" key="4">
    <source>
        <dbReference type="EMBL" id="EGC31468.1"/>
    </source>
</evidence>
<dbReference type="CDD" id="cd07307">
    <property type="entry name" value="BAR"/>
    <property type="match status" value="1"/>
</dbReference>
<feature type="region of interest" description="Disordered" evidence="2">
    <location>
        <begin position="639"/>
        <end position="697"/>
    </location>
</feature>